<feature type="compositionally biased region" description="Low complexity" evidence="1">
    <location>
        <begin position="70"/>
        <end position="83"/>
    </location>
</feature>
<organism evidence="3 4">
    <name type="scientific">Undibacterium cyanobacteriorum</name>
    <dbReference type="NCBI Taxonomy" id="3073561"/>
    <lineage>
        <taxon>Bacteria</taxon>
        <taxon>Pseudomonadati</taxon>
        <taxon>Pseudomonadota</taxon>
        <taxon>Betaproteobacteria</taxon>
        <taxon>Burkholderiales</taxon>
        <taxon>Oxalobacteraceae</taxon>
        <taxon>Undibacterium</taxon>
    </lineage>
</organism>
<evidence type="ECO:0000256" key="2">
    <source>
        <dbReference type="SAM" id="SignalP"/>
    </source>
</evidence>
<keyword evidence="4" id="KW-1185">Reference proteome</keyword>
<feature type="compositionally biased region" description="Low complexity" evidence="1">
    <location>
        <begin position="126"/>
        <end position="149"/>
    </location>
</feature>
<evidence type="ECO:0000313" key="3">
    <source>
        <dbReference type="EMBL" id="WMW82072.1"/>
    </source>
</evidence>
<keyword evidence="2" id="KW-0732">Signal</keyword>
<name>A0ABY9RLH8_9BURK</name>
<evidence type="ECO:0000313" key="4">
    <source>
        <dbReference type="Proteomes" id="UP001181355"/>
    </source>
</evidence>
<feature type="chain" id="PRO_5045230188" description="DUF1190 domain-containing protein" evidence="2">
    <location>
        <begin position="28"/>
        <end position="149"/>
    </location>
</feature>
<dbReference type="Proteomes" id="UP001181355">
    <property type="component" value="Chromosome"/>
</dbReference>
<accession>A0ABY9RLH8</accession>
<proteinExistence type="predicted"/>
<feature type="region of interest" description="Disordered" evidence="1">
    <location>
        <begin position="108"/>
        <end position="149"/>
    </location>
</feature>
<dbReference type="EMBL" id="CP133720">
    <property type="protein sequence ID" value="WMW82072.1"/>
    <property type="molecule type" value="Genomic_DNA"/>
</dbReference>
<dbReference type="RefSeq" id="WP_309483549.1">
    <property type="nucleotide sequence ID" value="NZ_CP133720.1"/>
</dbReference>
<sequence>MDQKEKKRRSSKALPLMLVTSATVVNLAGCGEDDSNNNLATVRDEYKSLEECVQDWGSTQPCEPQKAPPGSSSLSNTGNTSGGHVYTGHYFGPSYYEGQREHAQRSFLGNRINANGSSAYTDHAVSRSVTRSVSRGGFGSSSRGFSSGG</sequence>
<evidence type="ECO:0008006" key="5">
    <source>
        <dbReference type="Google" id="ProtNLM"/>
    </source>
</evidence>
<protein>
    <recommendedName>
        <fullName evidence="5">DUF1190 domain-containing protein</fullName>
    </recommendedName>
</protein>
<feature type="signal peptide" evidence="2">
    <location>
        <begin position="1"/>
        <end position="27"/>
    </location>
</feature>
<gene>
    <name evidence="3" type="ORF">RF679_07245</name>
</gene>
<evidence type="ECO:0000256" key="1">
    <source>
        <dbReference type="SAM" id="MobiDB-lite"/>
    </source>
</evidence>
<reference evidence="3" key="1">
    <citation type="submission" date="2023-09" db="EMBL/GenBank/DDBJ databases">
        <title>Undibacterium sp. 20NA77.5 isolated from freshwater.</title>
        <authorList>
            <person name="Le V."/>
            <person name="Ko S.-R."/>
            <person name="Ahn C.-Y."/>
            <person name="Oh H.-M."/>
        </authorList>
    </citation>
    <scope>NUCLEOTIDE SEQUENCE</scope>
    <source>
        <strain evidence="3">20NA77.5</strain>
    </source>
</reference>
<feature type="region of interest" description="Disordered" evidence="1">
    <location>
        <begin position="57"/>
        <end position="85"/>
    </location>
</feature>